<gene>
    <name evidence="1" type="ORF">JMJ56_08630</name>
</gene>
<comment type="caution">
    <text evidence="1">The sequence shown here is derived from an EMBL/GenBank/DDBJ whole genome shotgun (WGS) entry which is preliminary data.</text>
</comment>
<organism evidence="1 2">
    <name type="scientific">Belnapia arida</name>
    <dbReference type="NCBI Taxonomy" id="2804533"/>
    <lineage>
        <taxon>Bacteria</taxon>
        <taxon>Pseudomonadati</taxon>
        <taxon>Pseudomonadota</taxon>
        <taxon>Alphaproteobacteria</taxon>
        <taxon>Acetobacterales</taxon>
        <taxon>Roseomonadaceae</taxon>
        <taxon>Belnapia</taxon>
    </lineage>
</organism>
<sequence length="58" mass="5800">MPGIDRLQLTGFGSFEAVQAAMRDGPGGVSILLDESDDAVVLRGVAAASLAAADVILA</sequence>
<dbReference type="Proteomes" id="UP000660885">
    <property type="component" value="Unassembled WGS sequence"/>
</dbReference>
<name>A0ABS1U2B1_9PROT</name>
<accession>A0ABS1U2B1</accession>
<protein>
    <submittedName>
        <fullName evidence="1">Uncharacterized protein</fullName>
    </submittedName>
</protein>
<keyword evidence="2" id="KW-1185">Reference proteome</keyword>
<evidence type="ECO:0000313" key="1">
    <source>
        <dbReference type="EMBL" id="MBL6078069.1"/>
    </source>
</evidence>
<dbReference type="EMBL" id="JAETWB010000002">
    <property type="protein sequence ID" value="MBL6078069.1"/>
    <property type="molecule type" value="Genomic_DNA"/>
</dbReference>
<proteinExistence type="predicted"/>
<dbReference type="RefSeq" id="WP_202831217.1">
    <property type="nucleotide sequence ID" value="NZ_JAETWB010000002.1"/>
</dbReference>
<evidence type="ECO:0000313" key="2">
    <source>
        <dbReference type="Proteomes" id="UP000660885"/>
    </source>
</evidence>
<reference evidence="1 2" key="1">
    <citation type="submission" date="2021-01" db="EMBL/GenBank/DDBJ databases">
        <title>Belnapia mucosa sp. nov. and Belnapia arida sp. nov., isolated from the Tabernas Desert (Almeria, Spain).</title>
        <authorList>
            <person name="Molina-Menor E."/>
            <person name="Vidal-Verdu A."/>
            <person name="Calonge A."/>
            <person name="Satari L."/>
            <person name="Pereto J."/>
            <person name="Porcar M."/>
        </authorList>
    </citation>
    <scope>NUCLEOTIDE SEQUENCE [LARGE SCALE GENOMIC DNA]</scope>
    <source>
        <strain evidence="1 2">T18</strain>
    </source>
</reference>